<dbReference type="Pfam" id="PF14113">
    <property type="entry name" value="Tae4"/>
    <property type="match status" value="1"/>
</dbReference>
<dbReference type="EMBL" id="VZPO01000013">
    <property type="protein sequence ID" value="KAB0498362.1"/>
    <property type="molecule type" value="Genomic_DNA"/>
</dbReference>
<accession>A0A0J6HIJ0</accession>
<keyword evidence="3" id="KW-1185">Reference proteome</keyword>
<organism evidence="2 3">
    <name type="scientific">Pseudomonas lini</name>
    <dbReference type="NCBI Taxonomy" id="163011"/>
    <lineage>
        <taxon>Bacteria</taxon>
        <taxon>Pseudomonadati</taxon>
        <taxon>Pseudomonadota</taxon>
        <taxon>Gammaproteobacteria</taxon>
        <taxon>Pseudomonadales</taxon>
        <taxon>Pseudomonadaceae</taxon>
        <taxon>Pseudomonas</taxon>
    </lineage>
</organism>
<proteinExistence type="predicted"/>
<evidence type="ECO:0000313" key="3">
    <source>
        <dbReference type="Proteomes" id="UP000182814"/>
    </source>
</evidence>
<reference evidence="1 4" key="3">
    <citation type="submission" date="2019-09" db="EMBL/GenBank/DDBJ databases">
        <title>Draft genome sequences of 48 bacterial type strains from the CCUG.</title>
        <authorList>
            <person name="Tunovic T."/>
            <person name="Pineiro-Iglesias B."/>
            <person name="Unosson C."/>
            <person name="Inganas E."/>
            <person name="Ohlen M."/>
            <person name="Cardew S."/>
            <person name="Jensie-Markopoulos S."/>
            <person name="Salva-Serra F."/>
            <person name="Jaen-Luchoro D."/>
            <person name="Karlsson R."/>
            <person name="Svensson-Stadler L."/>
            <person name="Chun J."/>
            <person name="Moore E."/>
        </authorList>
    </citation>
    <scope>NUCLEOTIDE SEQUENCE [LARGE SCALE GENOMIC DNA]</scope>
    <source>
        <strain evidence="1 4">CCUG 51522</strain>
    </source>
</reference>
<evidence type="ECO:0000313" key="2">
    <source>
        <dbReference type="EMBL" id="SDT56177.1"/>
    </source>
</evidence>
<dbReference type="EMBL" id="LT629746">
    <property type="protein sequence ID" value="SDT56177.1"/>
    <property type="molecule type" value="Genomic_DNA"/>
</dbReference>
<name>A0A0J6HIJ0_9PSED</name>
<dbReference type="InterPro" id="IPR025562">
    <property type="entry name" value="Tae4"/>
</dbReference>
<dbReference type="Proteomes" id="UP000434925">
    <property type="component" value="Unassembled WGS sequence"/>
</dbReference>
<dbReference type="Proteomes" id="UP000182814">
    <property type="component" value="Chromosome I"/>
</dbReference>
<reference evidence="2" key="2">
    <citation type="submission" date="2016-10" db="EMBL/GenBank/DDBJ databases">
        <authorList>
            <person name="de Groot N.N."/>
        </authorList>
    </citation>
    <scope>NUCLEOTIDE SEQUENCE [LARGE SCALE GENOMIC DNA]</scope>
    <source>
        <strain evidence="2">BS3782</strain>
    </source>
</reference>
<evidence type="ECO:0000313" key="4">
    <source>
        <dbReference type="Proteomes" id="UP000434925"/>
    </source>
</evidence>
<protein>
    <submittedName>
        <fullName evidence="1">Cytoplasmic protein</fullName>
    </submittedName>
    <submittedName>
        <fullName evidence="2">Type VI secretion system (T6SS), amidase effector protein 4</fullName>
    </submittedName>
</protein>
<dbReference type="RefSeq" id="WP_038979968.1">
    <property type="nucleotide sequence ID" value="NZ_JABTYG010000004.1"/>
</dbReference>
<reference evidence="3" key="1">
    <citation type="submission" date="2016-10" db="EMBL/GenBank/DDBJ databases">
        <authorList>
            <person name="Varghese N."/>
            <person name="Submissions S."/>
        </authorList>
    </citation>
    <scope>NUCLEOTIDE SEQUENCE [LARGE SCALE GENOMIC DNA]</scope>
    <source>
        <strain evidence="3">BS3782</strain>
    </source>
</reference>
<dbReference type="AlphaFoldDB" id="A0A0J6HIJ0"/>
<dbReference type="PATRIC" id="fig|163011.3.peg.3496"/>
<dbReference type="Gene3D" id="3.90.1720.70">
    <property type="match status" value="1"/>
</dbReference>
<gene>
    <name evidence="1" type="ORF">F7R14_27735</name>
    <name evidence="2" type="ORF">SAMN04490191_5197</name>
</gene>
<sequence>MKRIPFIAAWTASQQIYDPSNSGVKVAEVIGGYVEKNINNPDPTQRWSNTCAVRMSYILNQAGLKIPSVPGQTVSGADKSQYFFRVKNLIAFLEQRWGKAEVVQYPPSGGGTLRGKKGVILFEVQGWWDAQGHATLFNGSTCYDHCYFNEPGVNYRTDRANFWSLL</sequence>
<evidence type="ECO:0000313" key="1">
    <source>
        <dbReference type="EMBL" id="KAB0498362.1"/>
    </source>
</evidence>